<dbReference type="PANTHER" id="PTHR24198:SF165">
    <property type="entry name" value="ANKYRIN REPEAT-CONTAINING PROTEIN-RELATED"/>
    <property type="match status" value="1"/>
</dbReference>
<dbReference type="Pfam" id="PF13637">
    <property type="entry name" value="Ank_4"/>
    <property type="match status" value="1"/>
</dbReference>
<feature type="repeat" description="ANK" evidence="3">
    <location>
        <begin position="76"/>
        <end position="108"/>
    </location>
</feature>
<evidence type="ECO:0000313" key="5">
    <source>
        <dbReference type="Proteomes" id="UP000243217"/>
    </source>
</evidence>
<comment type="caution">
    <text evidence="4">The sequence shown here is derived from an EMBL/GenBank/DDBJ whole genome shotgun (WGS) entry which is preliminary data.</text>
</comment>
<feature type="repeat" description="ANK" evidence="3">
    <location>
        <begin position="176"/>
        <end position="208"/>
    </location>
</feature>
<dbReference type="Proteomes" id="UP000243217">
    <property type="component" value="Unassembled WGS sequence"/>
</dbReference>
<dbReference type="Pfam" id="PF12796">
    <property type="entry name" value="Ank_2"/>
    <property type="match status" value="1"/>
</dbReference>
<reference evidence="4 5" key="1">
    <citation type="journal article" date="2014" name="Genome Biol. Evol.">
        <title>The secreted proteins of Achlya hypogyna and Thraustotheca clavata identify the ancestral oomycete secretome and reveal gene acquisitions by horizontal gene transfer.</title>
        <authorList>
            <person name="Misner I."/>
            <person name="Blouin N."/>
            <person name="Leonard G."/>
            <person name="Richards T.A."/>
            <person name="Lane C.E."/>
        </authorList>
    </citation>
    <scope>NUCLEOTIDE SEQUENCE [LARGE SCALE GENOMIC DNA]</scope>
    <source>
        <strain evidence="4 5">ATCC 34112</strain>
    </source>
</reference>
<dbReference type="EMBL" id="JNBS01002740">
    <property type="protein sequence ID" value="OQR89456.1"/>
    <property type="molecule type" value="Genomic_DNA"/>
</dbReference>
<dbReference type="SUPFAM" id="SSF48403">
    <property type="entry name" value="Ankyrin repeat"/>
    <property type="match status" value="1"/>
</dbReference>
<dbReference type="PROSITE" id="PS50088">
    <property type="entry name" value="ANK_REPEAT"/>
    <property type="match status" value="4"/>
</dbReference>
<dbReference type="PROSITE" id="PS50297">
    <property type="entry name" value="ANK_REP_REGION"/>
    <property type="match status" value="3"/>
</dbReference>
<dbReference type="OrthoDB" id="79293at2759"/>
<dbReference type="InterPro" id="IPR002110">
    <property type="entry name" value="Ankyrin_rpt"/>
</dbReference>
<evidence type="ECO:0000256" key="1">
    <source>
        <dbReference type="ARBA" id="ARBA00022737"/>
    </source>
</evidence>
<name>A0A1V9YUN5_9STRA</name>
<dbReference type="Gene3D" id="1.25.40.20">
    <property type="entry name" value="Ankyrin repeat-containing domain"/>
    <property type="match status" value="2"/>
</dbReference>
<protein>
    <submittedName>
        <fullName evidence="4">Ankyrin domain protein</fullName>
    </submittedName>
</protein>
<keyword evidence="1" id="KW-0677">Repeat</keyword>
<proteinExistence type="predicted"/>
<evidence type="ECO:0000256" key="3">
    <source>
        <dbReference type="PROSITE-ProRule" id="PRU00023"/>
    </source>
</evidence>
<dbReference type="STRING" id="74557.A0A1V9YUN5"/>
<keyword evidence="5" id="KW-1185">Reference proteome</keyword>
<feature type="repeat" description="ANK" evidence="3">
    <location>
        <begin position="143"/>
        <end position="175"/>
    </location>
</feature>
<dbReference type="PRINTS" id="PR01415">
    <property type="entry name" value="ANKYRIN"/>
</dbReference>
<evidence type="ECO:0000256" key="2">
    <source>
        <dbReference type="ARBA" id="ARBA00023043"/>
    </source>
</evidence>
<gene>
    <name evidence="4" type="ORF">THRCLA_09732</name>
</gene>
<organism evidence="4 5">
    <name type="scientific">Thraustotheca clavata</name>
    <dbReference type="NCBI Taxonomy" id="74557"/>
    <lineage>
        <taxon>Eukaryota</taxon>
        <taxon>Sar</taxon>
        <taxon>Stramenopiles</taxon>
        <taxon>Oomycota</taxon>
        <taxon>Saprolegniomycetes</taxon>
        <taxon>Saprolegniales</taxon>
        <taxon>Achlyaceae</taxon>
        <taxon>Thraustotheca</taxon>
    </lineage>
</organism>
<sequence length="229" mass="25253">MPLNVILDQSEIVCCGSESNQEAEALKCIDGQCYRGGERCWNYWDQPMCNLQQQTDSGWNTCQESIKQSNIDKVQAAKSPIHLAALHGRTEALQWLLQEGEDVNRQLNDGSTPLHVAALTSEGEDVVHFLLSNGADSRLVNSSGATPLHWFTQYGRIRATALILSQSGDPNSLNQSQNSPLHMASFQNHQDIAQLLLAFGANPNIQNAHGRTPFEVGLFSMAQPPFHMI</sequence>
<dbReference type="AlphaFoldDB" id="A0A1V9YUN5"/>
<feature type="repeat" description="ANK" evidence="3">
    <location>
        <begin position="109"/>
        <end position="142"/>
    </location>
</feature>
<keyword evidence="2 3" id="KW-0040">ANK repeat</keyword>
<evidence type="ECO:0000313" key="4">
    <source>
        <dbReference type="EMBL" id="OQR89456.1"/>
    </source>
</evidence>
<dbReference type="InterPro" id="IPR036770">
    <property type="entry name" value="Ankyrin_rpt-contain_sf"/>
</dbReference>
<dbReference type="PANTHER" id="PTHR24198">
    <property type="entry name" value="ANKYRIN REPEAT AND PROTEIN KINASE DOMAIN-CONTAINING PROTEIN"/>
    <property type="match status" value="1"/>
</dbReference>
<accession>A0A1V9YUN5</accession>
<dbReference type="SMART" id="SM00248">
    <property type="entry name" value="ANK"/>
    <property type="match status" value="4"/>
</dbReference>